<dbReference type="Proteomes" id="UP000594986">
    <property type="component" value="Chromosome"/>
</dbReference>
<dbReference type="AlphaFoldDB" id="A0A7T2ZNR1"/>
<reference evidence="2 3" key="1">
    <citation type="submission" date="2020-12" db="EMBL/GenBank/DDBJ databases">
        <title>FDA dAtabase for Regulatory Grade micrObial Sequences (FDA-ARGOS): Supporting development and validation of Infectious Disease Dx tests.</title>
        <authorList>
            <person name="Sproer C."/>
            <person name="Gronow S."/>
            <person name="Severitt S."/>
            <person name="Schroder I."/>
            <person name="Tallon L."/>
            <person name="Sadzewicz L."/>
            <person name="Zhao X."/>
            <person name="Boylan J."/>
            <person name="Ott S."/>
            <person name="Bowen H."/>
            <person name="Vavikolanu K."/>
            <person name="Mehta A."/>
            <person name="Aluvathingal J."/>
            <person name="Nadendla S."/>
            <person name="Lowell S."/>
            <person name="Myers T."/>
            <person name="Yan Y."/>
            <person name="Sichtig H."/>
        </authorList>
    </citation>
    <scope>NUCLEOTIDE SEQUENCE [LARGE SCALE GENOMIC DNA]</scope>
    <source>
        <strain evidence="2 3">FDAARGOS_886</strain>
    </source>
</reference>
<sequence>MNMNNLNKWTELTEEELMNTEGGLITIAMIAGGVAIFLGGRLIGQDLKRKFG</sequence>
<gene>
    <name evidence="2" type="ORF">I6G43_01020</name>
</gene>
<name>A0A7T2ZNR1_STROR</name>
<organism evidence="2 3">
    <name type="scientific">Streptococcus oralis</name>
    <dbReference type="NCBI Taxonomy" id="1303"/>
    <lineage>
        <taxon>Bacteria</taxon>
        <taxon>Bacillati</taxon>
        <taxon>Bacillota</taxon>
        <taxon>Bacilli</taxon>
        <taxon>Lactobacillales</taxon>
        <taxon>Streptococcaceae</taxon>
        <taxon>Streptococcus</taxon>
    </lineage>
</organism>
<protein>
    <submittedName>
        <fullName evidence="2">Class IIb bacteriocin, lactobin A/cerein 7B family</fullName>
    </submittedName>
</protein>
<dbReference type="InterPro" id="IPR023991">
    <property type="entry name" value="Bacteriocin_IIb_lactobn/cerein"/>
</dbReference>
<accession>A0A7T2ZNR1</accession>
<keyword evidence="1" id="KW-0472">Membrane</keyword>
<dbReference type="RefSeq" id="WP_038806547.1">
    <property type="nucleotide sequence ID" value="NZ_CP065706.1"/>
</dbReference>
<feature type="transmembrane region" description="Helical" evidence="1">
    <location>
        <begin position="22"/>
        <end position="43"/>
    </location>
</feature>
<keyword evidence="1" id="KW-0812">Transmembrane</keyword>
<dbReference type="NCBIfam" id="TIGR03949">
    <property type="entry name" value="bact_IIb_cerein"/>
    <property type="match status" value="1"/>
</dbReference>
<proteinExistence type="predicted"/>
<evidence type="ECO:0000313" key="2">
    <source>
        <dbReference type="EMBL" id="QPS97577.1"/>
    </source>
</evidence>
<dbReference type="EMBL" id="CP065706">
    <property type="protein sequence ID" value="QPS97577.1"/>
    <property type="molecule type" value="Genomic_DNA"/>
</dbReference>
<evidence type="ECO:0000256" key="1">
    <source>
        <dbReference type="SAM" id="Phobius"/>
    </source>
</evidence>
<evidence type="ECO:0000313" key="3">
    <source>
        <dbReference type="Proteomes" id="UP000594986"/>
    </source>
</evidence>
<keyword evidence="1" id="KW-1133">Transmembrane helix</keyword>